<dbReference type="SUPFAM" id="SSF52047">
    <property type="entry name" value="RNI-like"/>
    <property type="match status" value="2"/>
</dbReference>
<dbReference type="InterPro" id="IPR032675">
    <property type="entry name" value="LRR_dom_sf"/>
</dbReference>
<reference evidence="3" key="1">
    <citation type="submission" date="2021-02" db="EMBL/GenBank/DDBJ databases">
        <authorList>
            <person name="Nowell W R."/>
        </authorList>
    </citation>
    <scope>NUCLEOTIDE SEQUENCE</scope>
</reference>
<evidence type="ECO:0000313" key="4">
    <source>
        <dbReference type="Proteomes" id="UP000663872"/>
    </source>
</evidence>
<dbReference type="InterPro" id="IPR052201">
    <property type="entry name" value="LRR-containing_regulator"/>
</dbReference>
<name>A0A817Y7F6_9BILA</name>
<evidence type="ECO:0000259" key="2">
    <source>
        <dbReference type="PROSITE" id="PS50181"/>
    </source>
</evidence>
<dbReference type="InterPro" id="IPR001810">
    <property type="entry name" value="F-box_dom"/>
</dbReference>
<dbReference type="PROSITE" id="PS50181">
    <property type="entry name" value="FBOX"/>
    <property type="match status" value="1"/>
</dbReference>
<sequence>MSLLNFPVELLHHILDYCDAHTIIFSVRCACKQLYAISNSYGSHQLKYDSKLKSSFNTIYNIVRPENVVSLIIINDHKKSNEVNPLISNFPVCKFTRLRTLTLHNFNDTELQHFLQSIKTDFLVSLSVISSERDHTQAWLLILSTVARSKIRTLMILNYLRATMENISWPIEYKLEHLSIDNCTFSNYCAILHHWPRLQTFVMKDCTMDHVDNKIFSSPASTQCSLLKSLAITQCSLPMKHLEKLLSLTSTLVQLKLWFYECGSNILSNGYDWTHLIKTKLPILDRFEFFFSNSTGFHRNTNSTSLAFLIDSFRTSFWLEEKKWFFACDYEFRPHKIRIYTTSIKINDFTDSVRCEVLSIDGVHRFVRRLTHKMVDGIAEEKLTYVSLRDCQIIDNEAENLADVLHYDTSLIILDLGSNQIGDKGAQYLANALVRNKTLATLNLSFNRIGYQGAQHLANALRHNTTLVTLNLNKNRVQEQGAEYLADALQYNTTLTTLNVDEDASGYCVAVQAAVKIRNEKTLTIYKQRISEKGIQYFADILRSNMTLTTLTLYKNQIGDEGAKYLANALQNNRTLTTLNVRLNEIGDGGAQYFANALQQNMTLTSLDLYKNQIGEKGAEYIANALRSNTGVVTVNLRFNPIGSNAVQYFVDTLQTNHTLYCIYLDGRTVLQPTQNGYKENEPVK</sequence>
<comment type="caution">
    <text evidence="3">The sequence shown here is derived from an EMBL/GenBank/DDBJ whole genome shotgun (WGS) entry which is preliminary data.</text>
</comment>
<dbReference type="PANTHER" id="PTHR24111:SF0">
    <property type="entry name" value="LEUCINE-RICH REPEAT-CONTAINING PROTEIN"/>
    <property type="match status" value="1"/>
</dbReference>
<keyword evidence="1" id="KW-0677">Repeat</keyword>
<dbReference type="SMART" id="SM00368">
    <property type="entry name" value="LRR_RI"/>
    <property type="match status" value="6"/>
</dbReference>
<dbReference type="CDD" id="cd09917">
    <property type="entry name" value="F-box_SF"/>
    <property type="match status" value="1"/>
</dbReference>
<proteinExistence type="predicted"/>
<protein>
    <recommendedName>
        <fullName evidence="2">F-box domain-containing protein</fullName>
    </recommendedName>
</protein>
<dbReference type="PANTHER" id="PTHR24111">
    <property type="entry name" value="LEUCINE-RICH REPEAT-CONTAINING PROTEIN 34"/>
    <property type="match status" value="1"/>
</dbReference>
<dbReference type="Pfam" id="PF13516">
    <property type="entry name" value="LRR_6"/>
    <property type="match status" value="6"/>
</dbReference>
<evidence type="ECO:0000313" key="3">
    <source>
        <dbReference type="EMBL" id="CAF3378309.1"/>
    </source>
</evidence>
<feature type="domain" description="F-box" evidence="2">
    <location>
        <begin position="1"/>
        <end position="51"/>
    </location>
</feature>
<dbReference type="AlphaFoldDB" id="A0A817Y7F6"/>
<organism evidence="3 4">
    <name type="scientific">Rotaria socialis</name>
    <dbReference type="NCBI Taxonomy" id="392032"/>
    <lineage>
        <taxon>Eukaryota</taxon>
        <taxon>Metazoa</taxon>
        <taxon>Spiralia</taxon>
        <taxon>Gnathifera</taxon>
        <taxon>Rotifera</taxon>
        <taxon>Eurotatoria</taxon>
        <taxon>Bdelloidea</taxon>
        <taxon>Philodinida</taxon>
        <taxon>Philodinidae</taxon>
        <taxon>Rotaria</taxon>
    </lineage>
</organism>
<dbReference type="Proteomes" id="UP000663872">
    <property type="component" value="Unassembled WGS sequence"/>
</dbReference>
<dbReference type="InterPro" id="IPR036047">
    <property type="entry name" value="F-box-like_dom_sf"/>
</dbReference>
<accession>A0A817Y7F6</accession>
<gene>
    <name evidence="3" type="ORF">GRG538_LOCUS7958</name>
</gene>
<dbReference type="InterPro" id="IPR001611">
    <property type="entry name" value="Leu-rich_rpt"/>
</dbReference>
<dbReference type="Gene3D" id="3.80.10.10">
    <property type="entry name" value="Ribonuclease Inhibitor"/>
    <property type="match status" value="4"/>
</dbReference>
<evidence type="ECO:0000256" key="1">
    <source>
        <dbReference type="ARBA" id="ARBA00022737"/>
    </source>
</evidence>
<dbReference type="SUPFAM" id="SSF81383">
    <property type="entry name" value="F-box domain"/>
    <property type="match status" value="1"/>
</dbReference>
<dbReference type="EMBL" id="CAJNYT010000859">
    <property type="protein sequence ID" value="CAF3378309.1"/>
    <property type="molecule type" value="Genomic_DNA"/>
</dbReference>
<dbReference type="Pfam" id="PF00646">
    <property type="entry name" value="F-box"/>
    <property type="match status" value="1"/>
</dbReference>